<dbReference type="InterPro" id="IPR022816">
    <property type="entry name" value="Condensin_barren_su2"/>
</dbReference>
<dbReference type="AlphaFoldDB" id="A0A1E3PCR0"/>
<accession>A0A1E3PCR0</accession>
<dbReference type="PANTHER" id="PTHR13108:SF9">
    <property type="entry name" value="CONDENSIN COMPLEX SUBUNIT 2"/>
    <property type="match status" value="1"/>
</dbReference>
<dbReference type="STRING" id="857566.A0A1E3PCR0"/>
<proteinExistence type="inferred from homology"/>
<evidence type="ECO:0000256" key="5">
    <source>
        <dbReference type="ARBA" id="ARBA00022454"/>
    </source>
</evidence>
<name>A0A1E3PCR0_9ASCO</name>
<evidence type="ECO:0000313" key="12">
    <source>
        <dbReference type="EMBL" id="ODQ63168.1"/>
    </source>
</evidence>
<feature type="compositionally biased region" description="Acidic residues" evidence="11">
    <location>
        <begin position="327"/>
        <end position="342"/>
    </location>
</feature>
<dbReference type="EMBL" id="KV454415">
    <property type="protein sequence ID" value="ODQ63168.1"/>
    <property type="molecule type" value="Genomic_DNA"/>
</dbReference>
<evidence type="ECO:0000256" key="7">
    <source>
        <dbReference type="ARBA" id="ARBA00022618"/>
    </source>
</evidence>
<keyword evidence="6" id="KW-0963">Cytoplasm</keyword>
<sequence>MSSSRRVSGRFRADTTTGPLRKLVHLNDDQAEKQQRRRTSNQGVDIAVNSTGNAIMSGGSRRPSGFLSNDLSLLPDDGPESLPMPTQANYEEWLKLAKDNKINAANSWNFALIDYFYDMSLLKEGDGVNFQKASVTLDGCVKIYTSRVDSAANETDKLLSGLAVGKHLKLVAGGDEEEDENNINGHNNGLEHEQNGDNKDTTVKPVRKSKRSGDTLVKDFNIIRLKKLELELSIDPLFKKMCADFDEGGAKGLLMNSLTLDRNGRVIFDGDNEKGNCMDDDESEEELDNEENSQIESDEEMDSLGNHEAVNQDLEPLEHTESYNQSDDSEHESEVGSEYESEVEDVDLDYLQETFFPNLSDLQQMELCPSLKKLGTAITDPAVSQNILKHLEDIQINQSPADDDIDTKLQGEFDGDIGYNDQDANDDNSSGGLDAFGFDDNDFESNLSYVSISRPDARESIQEEETANIDLGMSGTDNMEMDNENINTFQPSISKQMPAGSLPTSVLPSLSQAQDLLAYFDETLKRNWAGPEHWKIRRLKQDMAKPTATGLPAMEMINEDDNISSRNNIGDTAMGTATLATVATTPASGKRRAKQALEINFLDWAEDPIDEIKLFAQSSTAANIKMPWTQWKSKSRHLLPDDRHFSSQNLIKLFLKPSGVISQRIFRGNNRQKRELPMAVGVTGLPTSQGSDNTHIIAQRPSEVNDIMVGQLPEPEINADEHFWAQQYQEQEMSIGLDGNGDDGDNGDDDDGPMIDFGNEDMNMMTASFSPTGLPFDENAAATLTIKGEDTIAGISFNQSQNPFIMSQDLAMMDFGKTLVTGSARITRPDYVSYAKVAKKVDIKRLRDNMWKMMPPQWEVVNDEDDEANEQDDDDDWDDNDEGSAERARARERRAQARAMAAAGVNLDIECKFTQIVNNLRTVYPEQLMSEISTSFCFICMLHLANEKGLVIENNETMTDLIIKKDLTVTKAQLSM</sequence>
<feature type="compositionally biased region" description="Acidic residues" evidence="11">
    <location>
        <begin position="861"/>
        <end position="883"/>
    </location>
</feature>
<evidence type="ECO:0000256" key="3">
    <source>
        <dbReference type="ARBA" id="ARBA00009471"/>
    </source>
</evidence>
<feature type="compositionally biased region" description="Basic and acidic residues" evidence="11">
    <location>
        <begin position="189"/>
        <end position="202"/>
    </location>
</feature>
<feature type="region of interest" description="Disordered" evidence="11">
    <location>
        <begin position="320"/>
        <end position="342"/>
    </location>
</feature>
<feature type="region of interest" description="Disordered" evidence="11">
    <location>
        <begin position="857"/>
        <end position="891"/>
    </location>
</feature>
<dbReference type="PIRSF" id="PIRSF017126">
    <property type="entry name" value="Condensin_H"/>
    <property type="match status" value="1"/>
</dbReference>
<comment type="similarity">
    <text evidence="3">Belongs to the CND2 (condensin subunit 2) family.</text>
</comment>
<dbReference type="GO" id="GO:0003682">
    <property type="term" value="F:chromatin binding"/>
    <property type="evidence" value="ECO:0007669"/>
    <property type="project" value="TreeGrafter"/>
</dbReference>
<keyword evidence="9" id="KW-0226">DNA condensation</keyword>
<evidence type="ECO:0000256" key="8">
    <source>
        <dbReference type="ARBA" id="ARBA00022776"/>
    </source>
</evidence>
<evidence type="ECO:0000256" key="6">
    <source>
        <dbReference type="ARBA" id="ARBA00022490"/>
    </source>
</evidence>
<evidence type="ECO:0000256" key="10">
    <source>
        <dbReference type="ARBA" id="ARBA00023306"/>
    </source>
</evidence>
<keyword evidence="5" id="KW-0158">Chromosome</keyword>
<feature type="compositionally biased region" description="Basic and acidic residues" evidence="11">
    <location>
        <begin position="25"/>
        <end position="34"/>
    </location>
</feature>
<evidence type="ECO:0000256" key="9">
    <source>
        <dbReference type="ARBA" id="ARBA00023067"/>
    </source>
</evidence>
<dbReference type="Pfam" id="PF05786">
    <property type="entry name" value="Cnd2"/>
    <property type="match status" value="1"/>
</dbReference>
<feature type="region of interest" description="Disordered" evidence="11">
    <location>
        <begin position="269"/>
        <end position="304"/>
    </location>
</feature>
<feature type="compositionally biased region" description="Acidic residues" evidence="11">
    <location>
        <begin position="278"/>
        <end position="302"/>
    </location>
</feature>
<evidence type="ECO:0000256" key="11">
    <source>
        <dbReference type="SAM" id="MobiDB-lite"/>
    </source>
</evidence>
<dbReference type="GO" id="GO:0005737">
    <property type="term" value="C:cytoplasm"/>
    <property type="evidence" value="ECO:0007669"/>
    <property type="project" value="UniProtKB-SubCell"/>
</dbReference>
<dbReference type="GO" id="GO:0007076">
    <property type="term" value="P:mitotic chromosome condensation"/>
    <property type="evidence" value="ECO:0007669"/>
    <property type="project" value="InterPro"/>
</dbReference>
<keyword evidence="8" id="KW-0498">Mitosis</keyword>
<evidence type="ECO:0000313" key="13">
    <source>
        <dbReference type="Proteomes" id="UP000095009"/>
    </source>
</evidence>
<dbReference type="GO" id="GO:0000796">
    <property type="term" value="C:condensin complex"/>
    <property type="evidence" value="ECO:0007669"/>
    <property type="project" value="InterPro"/>
</dbReference>
<feature type="region of interest" description="Disordered" evidence="11">
    <location>
        <begin position="174"/>
        <end position="210"/>
    </location>
</feature>
<dbReference type="OrthoDB" id="362021at2759"/>
<reference evidence="12 13" key="1">
    <citation type="journal article" date="2016" name="Proc. Natl. Acad. Sci. U.S.A.">
        <title>Comparative genomics of biotechnologically important yeasts.</title>
        <authorList>
            <person name="Riley R."/>
            <person name="Haridas S."/>
            <person name="Wolfe K.H."/>
            <person name="Lopes M.R."/>
            <person name="Hittinger C.T."/>
            <person name="Goeker M."/>
            <person name="Salamov A.A."/>
            <person name="Wisecaver J.H."/>
            <person name="Long T.M."/>
            <person name="Calvey C.H."/>
            <person name="Aerts A.L."/>
            <person name="Barry K.W."/>
            <person name="Choi C."/>
            <person name="Clum A."/>
            <person name="Coughlan A.Y."/>
            <person name="Deshpande S."/>
            <person name="Douglass A.P."/>
            <person name="Hanson S.J."/>
            <person name="Klenk H.-P."/>
            <person name="LaButti K.M."/>
            <person name="Lapidus A."/>
            <person name="Lindquist E.A."/>
            <person name="Lipzen A.M."/>
            <person name="Meier-Kolthoff J.P."/>
            <person name="Ohm R.A."/>
            <person name="Otillar R.P."/>
            <person name="Pangilinan J.L."/>
            <person name="Peng Y."/>
            <person name="Rokas A."/>
            <person name="Rosa C.A."/>
            <person name="Scheuner C."/>
            <person name="Sibirny A.A."/>
            <person name="Slot J.C."/>
            <person name="Stielow J.B."/>
            <person name="Sun H."/>
            <person name="Kurtzman C.P."/>
            <person name="Blackwell M."/>
            <person name="Grigoriev I.V."/>
            <person name="Jeffries T.W."/>
        </authorList>
    </citation>
    <scope>NUCLEOTIDE SEQUENCE [LARGE SCALE GENOMIC DNA]</scope>
    <source>
        <strain evidence="12 13">DSM 6958</strain>
    </source>
</reference>
<keyword evidence="10" id="KW-0131">Cell cycle</keyword>
<gene>
    <name evidence="12" type="ORF">NADFUDRAFT_53441</name>
</gene>
<protein>
    <recommendedName>
        <fullName evidence="4">Condensin complex subunit 2</fullName>
    </recommendedName>
</protein>
<organism evidence="12 13">
    <name type="scientific">Nadsonia fulvescens var. elongata DSM 6958</name>
    <dbReference type="NCBI Taxonomy" id="857566"/>
    <lineage>
        <taxon>Eukaryota</taxon>
        <taxon>Fungi</taxon>
        <taxon>Dikarya</taxon>
        <taxon>Ascomycota</taxon>
        <taxon>Saccharomycotina</taxon>
        <taxon>Dipodascomycetes</taxon>
        <taxon>Dipodascales</taxon>
        <taxon>Dipodascales incertae sedis</taxon>
        <taxon>Nadsonia</taxon>
    </lineage>
</organism>
<dbReference type="PANTHER" id="PTHR13108">
    <property type="entry name" value="CONDENSIN COMPLEX SUBUNIT 2"/>
    <property type="match status" value="1"/>
</dbReference>
<evidence type="ECO:0000256" key="4">
    <source>
        <dbReference type="ARBA" id="ARBA00016065"/>
    </source>
</evidence>
<evidence type="ECO:0000256" key="1">
    <source>
        <dbReference type="ARBA" id="ARBA00004286"/>
    </source>
</evidence>
<evidence type="ECO:0000256" key="2">
    <source>
        <dbReference type="ARBA" id="ARBA00004496"/>
    </source>
</evidence>
<dbReference type="GO" id="GO:0051301">
    <property type="term" value="P:cell division"/>
    <property type="evidence" value="ECO:0007669"/>
    <property type="project" value="UniProtKB-KW"/>
</dbReference>
<dbReference type="Proteomes" id="UP000095009">
    <property type="component" value="Unassembled WGS sequence"/>
</dbReference>
<keyword evidence="13" id="KW-1185">Reference proteome</keyword>
<comment type="subcellular location">
    <subcellularLocation>
        <location evidence="1">Chromosome</location>
    </subcellularLocation>
    <subcellularLocation>
        <location evidence="2">Cytoplasm</location>
    </subcellularLocation>
</comment>
<feature type="region of interest" description="Disordered" evidence="11">
    <location>
        <begin position="1"/>
        <end position="42"/>
    </location>
</feature>
<keyword evidence="7" id="KW-0132">Cell division</keyword>